<gene>
    <name evidence="1" type="ORF">SEMRO_1308_G261410.1</name>
</gene>
<dbReference type="Proteomes" id="UP001153069">
    <property type="component" value="Unassembled WGS sequence"/>
</dbReference>
<dbReference type="InterPro" id="IPR052394">
    <property type="entry name" value="LRR-containing"/>
</dbReference>
<name>A0A9N8EKP3_9STRA</name>
<dbReference type="SUPFAM" id="SSF52047">
    <property type="entry name" value="RNI-like"/>
    <property type="match status" value="1"/>
</dbReference>
<dbReference type="InterPro" id="IPR032675">
    <property type="entry name" value="LRR_dom_sf"/>
</dbReference>
<comment type="caution">
    <text evidence="1">The sequence shown here is derived from an EMBL/GenBank/DDBJ whole genome shotgun (WGS) entry which is preliminary data.</text>
</comment>
<proteinExistence type="predicted"/>
<organism evidence="1 2">
    <name type="scientific">Seminavis robusta</name>
    <dbReference type="NCBI Taxonomy" id="568900"/>
    <lineage>
        <taxon>Eukaryota</taxon>
        <taxon>Sar</taxon>
        <taxon>Stramenopiles</taxon>
        <taxon>Ochrophyta</taxon>
        <taxon>Bacillariophyta</taxon>
        <taxon>Bacillariophyceae</taxon>
        <taxon>Bacillariophycidae</taxon>
        <taxon>Naviculales</taxon>
        <taxon>Naviculaceae</taxon>
        <taxon>Seminavis</taxon>
    </lineage>
</organism>
<dbReference type="EMBL" id="CAICTM010001306">
    <property type="protein sequence ID" value="CAB9522483.1"/>
    <property type="molecule type" value="Genomic_DNA"/>
</dbReference>
<evidence type="ECO:0000313" key="1">
    <source>
        <dbReference type="EMBL" id="CAB9522483.1"/>
    </source>
</evidence>
<dbReference type="PANTHER" id="PTHR24114:SF2">
    <property type="entry name" value="F-BOX DOMAIN-CONTAINING PROTEIN-RELATED"/>
    <property type="match status" value="1"/>
</dbReference>
<accession>A0A9N8EKP3</accession>
<sequence length="447" mass="50102">MEVFDRENLGGIPYALRQCERMSLNVSLELELRASLEEQRVRELKEAIQKNDRITTVKFNLHGQWEEIPPLNRQAVAALVNAVERLPNLTELVIAGDFAPIPAITSLLLCATRLKTMRLEQFRNLKSCDTQVLKALCDAVRAHRSLQNLTLQPRIASSSSARCEPQEEYLIRLLVEALADGPALVYCNLETNVHVLTGPSVVQLCRSRSLTKLELCPRGEVGVDVLEALAVNSHLKELVVTCTFSEQSTAAVTQLLHTNTSLSTLTLISNSSTTINQASHTEAIDASLLLIAEALRTNTTLSHMTVPSGNPLPTIRTLQAFVSVFETNFTLHTLEVFHDMTKIQRICFEEIDRIKDETAKTALMLGKRIEYYTLLNRSGRGDLLGNATVHRDQWVDKLVEFSYSVDRLYFFLRTNPTLCSIDTREVDPRQSTISPKSAARKRGRVYS</sequence>
<keyword evidence="2" id="KW-1185">Reference proteome</keyword>
<dbReference type="PANTHER" id="PTHR24114">
    <property type="entry name" value="LEUCINE RICH REPEAT FAMILY PROTEIN"/>
    <property type="match status" value="1"/>
</dbReference>
<dbReference type="AlphaFoldDB" id="A0A9N8EKP3"/>
<dbReference type="Gene3D" id="3.80.10.10">
    <property type="entry name" value="Ribonuclease Inhibitor"/>
    <property type="match status" value="1"/>
</dbReference>
<evidence type="ECO:0000313" key="2">
    <source>
        <dbReference type="Proteomes" id="UP001153069"/>
    </source>
</evidence>
<reference evidence="1" key="1">
    <citation type="submission" date="2020-06" db="EMBL/GenBank/DDBJ databases">
        <authorList>
            <consortium name="Plant Systems Biology data submission"/>
        </authorList>
    </citation>
    <scope>NUCLEOTIDE SEQUENCE</scope>
    <source>
        <strain evidence="1">D6</strain>
    </source>
</reference>
<protein>
    <submittedName>
        <fullName evidence="1">Uncharacterized protein</fullName>
    </submittedName>
</protein>